<dbReference type="EMBL" id="JADGJH010002648">
    <property type="protein sequence ID" value="KAJ3095940.1"/>
    <property type="molecule type" value="Genomic_DNA"/>
</dbReference>
<dbReference type="AlphaFoldDB" id="A0AAD5STD6"/>
<accession>A0AAD5STD6</accession>
<organism evidence="1 2">
    <name type="scientific">Physocladia obscura</name>
    <dbReference type="NCBI Taxonomy" id="109957"/>
    <lineage>
        <taxon>Eukaryota</taxon>
        <taxon>Fungi</taxon>
        <taxon>Fungi incertae sedis</taxon>
        <taxon>Chytridiomycota</taxon>
        <taxon>Chytridiomycota incertae sedis</taxon>
        <taxon>Chytridiomycetes</taxon>
        <taxon>Chytridiales</taxon>
        <taxon>Chytriomycetaceae</taxon>
        <taxon>Physocladia</taxon>
    </lineage>
</organism>
<proteinExistence type="predicted"/>
<sequence length="83" mass="8667">VPYSSGGIEWSSTDCALAACSCIENICAESCSTSGLQLTVRLAWAGTDANGVTLSSLGKPKAFNIKKVTHCSGSDIWHFQNAV</sequence>
<keyword evidence="2" id="KW-1185">Reference proteome</keyword>
<comment type="caution">
    <text evidence="1">The sequence shown here is derived from an EMBL/GenBank/DDBJ whole genome shotgun (WGS) entry which is preliminary data.</text>
</comment>
<feature type="non-terminal residue" evidence="1">
    <location>
        <position position="1"/>
    </location>
</feature>
<name>A0AAD5STD6_9FUNG</name>
<evidence type="ECO:0000313" key="1">
    <source>
        <dbReference type="EMBL" id="KAJ3095940.1"/>
    </source>
</evidence>
<reference evidence="1" key="1">
    <citation type="submission" date="2020-05" db="EMBL/GenBank/DDBJ databases">
        <title>Phylogenomic resolution of chytrid fungi.</title>
        <authorList>
            <person name="Stajich J.E."/>
            <person name="Amses K."/>
            <person name="Simmons R."/>
            <person name="Seto K."/>
            <person name="Myers J."/>
            <person name="Bonds A."/>
            <person name="Quandt C.A."/>
            <person name="Barry K."/>
            <person name="Liu P."/>
            <person name="Grigoriev I."/>
            <person name="Longcore J.E."/>
            <person name="James T.Y."/>
        </authorList>
    </citation>
    <scope>NUCLEOTIDE SEQUENCE</scope>
    <source>
        <strain evidence="1">JEL0513</strain>
    </source>
</reference>
<gene>
    <name evidence="1" type="ORF">HK100_005688</name>
</gene>
<dbReference type="Proteomes" id="UP001211907">
    <property type="component" value="Unassembled WGS sequence"/>
</dbReference>
<protein>
    <submittedName>
        <fullName evidence="1">Uncharacterized protein</fullName>
    </submittedName>
</protein>
<evidence type="ECO:0000313" key="2">
    <source>
        <dbReference type="Proteomes" id="UP001211907"/>
    </source>
</evidence>